<keyword evidence="3" id="KW-0808">Transferase</keyword>
<sequence>MDNRRIMPSHSADEGGPPQVAYQEVYPENGRWYGTFKKGKYMFPIDETELERLDVFHKIFLVARKNAMFTAPVPEPDTLKTLDVGCGTGIWSIHMSEKYPGGDHWGIDLNWIQPEYIPANVHFIQKDIEDKWQDLEPGTWDLVHMRTLNGSISNWTRVYSEVFRHLKPHTGWFEQVEIDWTFRCDDGTLPEDSYANKWADELLDAMDSFGRPMRLDSNLVKQRLQQAGFVDVKEEVVRLPVNRWVSDPHERDIGRWFNLGLRQSLHPLALGPLFRNQVRTAGEVADLVHKVKMELWPTTVHAYCTLHTFTARKPR</sequence>
<keyword evidence="5" id="KW-0805">Transcription regulation</keyword>
<evidence type="ECO:0000256" key="2">
    <source>
        <dbReference type="ARBA" id="ARBA00022603"/>
    </source>
</evidence>
<evidence type="ECO:0000256" key="7">
    <source>
        <dbReference type="ARBA" id="ARBA00023242"/>
    </source>
</evidence>
<evidence type="ECO:0000256" key="1">
    <source>
        <dbReference type="ARBA" id="ARBA00004123"/>
    </source>
</evidence>
<dbReference type="EMBL" id="JAZGUE010000001">
    <property type="protein sequence ID" value="KAL2271061.1"/>
    <property type="molecule type" value="Genomic_DNA"/>
</dbReference>
<dbReference type="PANTHER" id="PTHR43591">
    <property type="entry name" value="METHYLTRANSFERASE"/>
    <property type="match status" value="1"/>
</dbReference>
<dbReference type="GeneID" id="98125440"/>
<dbReference type="Gene3D" id="3.40.50.150">
    <property type="entry name" value="Vaccinia Virus protein VP39"/>
    <property type="match status" value="1"/>
</dbReference>
<protein>
    <recommendedName>
        <fullName evidence="12">Methyltransferase</fullName>
    </recommendedName>
</protein>
<reference evidence="10 11" key="1">
    <citation type="journal article" date="2024" name="Commun. Biol.">
        <title>Comparative genomic analysis of thermophilic fungi reveals convergent evolutionary adaptations and gene losses.</title>
        <authorList>
            <person name="Steindorff A.S."/>
            <person name="Aguilar-Pontes M.V."/>
            <person name="Robinson A.J."/>
            <person name="Andreopoulos B."/>
            <person name="LaButti K."/>
            <person name="Kuo A."/>
            <person name="Mondo S."/>
            <person name="Riley R."/>
            <person name="Otillar R."/>
            <person name="Haridas S."/>
            <person name="Lipzen A."/>
            <person name="Grimwood J."/>
            <person name="Schmutz J."/>
            <person name="Clum A."/>
            <person name="Reid I.D."/>
            <person name="Moisan M.C."/>
            <person name="Butler G."/>
            <person name="Nguyen T.T.M."/>
            <person name="Dewar K."/>
            <person name="Conant G."/>
            <person name="Drula E."/>
            <person name="Henrissat B."/>
            <person name="Hansel C."/>
            <person name="Singer S."/>
            <person name="Hutchinson M.I."/>
            <person name="de Vries R.P."/>
            <person name="Natvig D.O."/>
            <person name="Powell A.J."/>
            <person name="Tsang A."/>
            <person name="Grigoriev I.V."/>
        </authorList>
    </citation>
    <scope>NUCLEOTIDE SEQUENCE [LARGE SCALE GENOMIC DNA]</scope>
    <source>
        <strain evidence="10 11">ATCC 22073</strain>
    </source>
</reference>
<evidence type="ECO:0000256" key="6">
    <source>
        <dbReference type="ARBA" id="ARBA00023163"/>
    </source>
</evidence>
<evidence type="ECO:0000313" key="11">
    <source>
        <dbReference type="Proteomes" id="UP001600064"/>
    </source>
</evidence>
<dbReference type="CDD" id="cd02440">
    <property type="entry name" value="AdoMet_MTases"/>
    <property type="match status" value="1"/>
</dbReference>
<comment type="catalytic activity">
    <reaction evidence="9">
        <text>L-methionyl-[protein] + S-adenosyl-L-methionine = S-methyl-L-methionyl-[protein] + S-adenosyl-L-homocysteine</text>
        <dbReference type="Rhea" id="RHEA:60560"/>
        <dbReference type="Rhea" id="RHEA-COMP:12313"/>
        <dbReference type="Rhea" id="RHEA-COMP:15592"/>
        <dbReference type="ChEBI" id="CHEBI:16044"/>
        <dbReference type="ChEBI" id="CHEBI:57856"/>
        <dbReference type="ChEBI" id="CHEBI:59789"/>
        <dbReference type="ChEBI" id="CHEBI:142742"/>
    </reaction>
    <physiologicalReaction direction="left-to-right" evidence="9">
        <dbReference type="Rhea" id="RHEA:60561"/>
    </physiologicalReaction>
</comment>
<keyword evidence="7" id="KW-0539">Nucleus</keyword>
<evidence type="ECO:0000256" key="5">
    <source>
        <dbReference type="ARBA" id="ARBA00023015"/>
    </source>
</evidence>
<evidence type="ECO:0000256" key="9">
    <source>
        <dbReference type="ARBA" id="ARBA00047870"/>
    </source>
</evidence>
<gene>
    <name evidence="10" type="ORF">VTJ83DRAFT_432</name>
</gene>
<keyword evidence="4" id="KW-0949">S-adenosyl-L-methionine</keyword>
<name>A0ABR4DLB9_9PEZI</name>
<evidence type="ECO:0000313" key="10">
    <source>
        <dbReference type="EMBL" id="KAL2271061.1"/>
    </source>
</evidence>
<evidence type="ECO:0000256" key="3">
    <source>
        <dbReference type="ARBA" id="ARBA00022679"/>
    </source>
</evidence>
<dbReference type="InterPro" id="IPR029063">
    <property type="entry name" value="SAM-dependent_MTases_sf"/>
</dbReference>
<dbReference type="Proteomes" id="UP001600064">
    <property type="component" value="Unassembled WGS sequence"/>
</dbReference>
<dbReference type="RefSeq" id="XP_070869785.1">
    <property type="nucleotide sequence ID" value="XM_071010796.1"/>
</dbReference>
<evidence type="ECO:0000256" key="8">
    <source>
        <dbReference type="ARBA" id="ARBA00038158"/>
    </source>
</evidence>
<accession>A0ABR4DLB9</accession>
<evidence type="ECO:0008006" key="12">
    <source>
        <dbReference type="Google" id="ProtNLM"/>
    </source>
</evidence>
<keyword evidence="6" id="KW-0804">Transcription</keyword>
<dbReference type="Pfam" id="PF13489">
    <property type="entry name" value="Methyltransf_23"/>
    <property type="match status" value="1"/>
</dbReference>
<proteinExistence type="inferred from homology"/>
<keyword evidence="2" id="KW-0489">Methyltransferase</keyword>
<comment type="similarity">
    <text evidence="8">Belongs to the methyltransferase superfamily. LaeA methyltransferase family.</text>
</comment>
<organism evidence="10 11">
    <name type="scientific">Remersonia thermophila</name>
    <dbReference type="NCBI Taxonomy" id="72144"/>
    <lineage>
        <taxon>Eukaryota</taxon>
        <taxon>Fungi</taxon>
        <taxon>Dikarya</taxon>
        <taxon>Ascomycota</taxon>
        <taxon>Pezizomycotina</taxon>
        <taxon>Sordariomycetes</taxon>
        <taxon>Sordariomycetidae</taxon>
        <taxon>Sordariales</taxon>
        <taxon>Sordariales incertae sedis</taxon>
        <taxon>Remersonia</taxon>
    </lineage>
</organism>
<comment type="caution">
    <text evidence="10">The sequence shown here is derived from an EMBL/GenBank/DDBJ whole genome shotgun (WGS) entry which is preliminary data.</text>
</comment>
<comment type="subcellular location">
    <subcellularLocation>
        <location evidence="1">Nucleus</location>
    </subcellularLocation>
</comment>
<keyword evidence="11" id="KW-1185">Reference proteome</keyword>
<dbReference type="PANTHER" id="PTHR43591:SF30">
    <property type="entry name" value="PROTEIN-METHIONINE METHYLTRANSFERASE LAEA"/>
    <property type="match status" value="1"/>
</dbReference>
<evidence type="ECO:0000256" key="4">
    <source>
        <dbReference type="ARBA" id="ARBA00022691"/>
    </source>
</evidence>
<dbReference type="SUPFAM" id="SSF53335">
    <property type="entry name" value="S-adenosyl-L-methionine-dependent methyltransferases"/>
    <property type="match status" value="1"/>
</dbReference>